<organism evidence="2 3">
    <name type="scientific">Thalictrum thalictroides</name>
    <name type="common">Rue-anemone</name>
    <name type="synonym">Anemone thalictroides</name>
    <dbReference type="NCBI Taxonomy" id="46969"/>
    <lineage>
        <taxon>Eukaryota</taxon>
        <taxon>Viridiplantae</taxon>
        <taxon>Streptophyta</taxon>
        <taxon>Embryophyta</taxon>
        <taxon>Tracheophyta</taxon>
        <taxon>Spermatophyta</taxon>
        <taxon>Magnoliopsida</taxon>
        <taxon>Ranunculales</taxon>
        <taxon>Ranunculaceae</taxon>
        <taxon>Thalictroideae</taxon>
        <taxon>Thalictrum</taxon>
    </lineage>
</organism>
<sequence length="369" mass="40648">MAFGGFNKNPGPSFPPRNQTQFGNFPTSSTSPFPPISPFNNNSPSSQRSPRLDTGMGYMFDNAGSGAPSQRGGSLPLTMERNPSNLSYPFEESQRSTISPPKWGAYPKSSFGDLNPSKHQEPSSVAPNVNSPNVATSIPARPSNFQDPRRNRASPYADRDFLDNYAQDVSERWPTEPSNFQAPQRTRSPPLQSGNEFTWRKSHPIESDTDREIISPSNFGNTSAISVNNSNSPIQQRSFLTTPQNEAEGARSKRMNSQVPKRNRSPSLASSEEHLPGTSYSPQDDTEREMQAKAKRLARFGVELSQPVQRSSDNVKHKSPANRHDQALVERHNLVSDQATEAAGDSMLFEYEGSESSNVIIGLCPDMCP</sequence>
<name>A0A7J6VX50_THATH</name>
<proteinExistence type="predicted"/>
<dbReference type="AlphaFoldDB" id="A0A7J6VX50"/>
<accession>A0A7J6VX50</accession>
<evidence type="ECO:0000256" key="1">
    <source>
        <dbReference type="SAM" id="MobiDB-lite"/>
    </source>
</evidence>
<dbReference type="EMBL" id="JABWDY010026345">
    <property type="protein sequence ID" value="KAF5188775.1"/>
    <property type="molecule type" value="Genomic_DNA"/>
</dbReference>
<gene>
    <name evidence="2" type="ORF">FRX31_021642</name>
</gene>
<feature type="compositionally biased region" description="Polar residues" evidence="1">
    <location>
        <begin position="122"/>
        <end position="136"/>
    </location>
</feature>
<feature type="region of interest" description="Disordered" evidence="1">
    <location>
        <begin position="306"/>
        <end position="329"/>
    </location>
</feature>
<protein>
    <submittedName>
        <fullName evidence="2">Uncharacterized protein</fullName>
    </submittedName>
</protein>
<feature type="compositionally biased region" description="Polar residues" evidence="1">
    <location>
        <begin position="255"/>
        <end position="270"/>
    </location>
</feature>
<feature type="region of interest" description="Disordered" evidence="1">
    <location>
        <begin position="1"/>
        <end position="291"/>
    </location>
</feature>
<evidence type="ECO:0000313" key="2">
    <source>
        <dbReference type="EMBL" id="KAF5188775.1"/>
    </source>
</evidence>
<reference evidence="2 3" key="1">
    <citation type="submission" date="2020-06" db="EMBL/GenBank/DDBJ databases">
        <title>Transcriptomic and genomic resources for Thalictrum thalictroides and T. hernandezii: Facilitating candidate gene discovery in an emerging model plant lineage.</title>
        <authorList>
            <person name="Arias T."/>
            <person name="Riano-Pachon D.M."/>
            <person name="Di Stilio V.S."/>
        </authorList>
    </citation>
    <scope>NUCLEOTIDE SEQUENCE [LARGE SCALE GENOMIC DNA]</scope>
    <source>
        <strain evidence="3">cv. WT478/WT964</strain>
        <tissue evidence="2">Leaves</tissue>
    </source>
</reference>
<comment type="caution">
    <text evidence="2">The sequence shown here is derived from an EMBL/GenBank/DDBJ whole genome shotgun (WGS) entry which is preliminary data.</text>
</comment>
<keyword evidence="3" id="KW-1185">Reference proteome</keyword>
<dbReference type="OrthoDB" id="21502at2759"/>
<feature type="compositionally biased region" description="Polar residues" evidence="1">
    <location>
        <begin position="176"/>
        <end position="196"/>
    </location>
</feature>
<feature type="non-terminal residue" evidence="2">
    <location>
        <position position="1"/>
    </location>
</feature>
<dbReference type="Proteomes" id="UP000554482">
    <property type="component" value="Unassembled WGS sequence"/>
</dbReference>
<feature type="compositionally biased region" description="Polar residues" evidence="1">
    <location>
        <begin position="215"/>
        <end position="245"/>
    </location>
</feature>
<evidence type="ECO:0000313" key="3">
    <source>
        <dbReference type="Proteomes" id="UP000554482"/>
    </source>
</evidence>
<feature type="compositionally biased region" description="Basic and acidic residues" evidence="1">
    <location>
        <begin position="203"/>
        <end position="213"/>
    </location>
</feature>